<feature type="region of interest" description="Disordered" evidence="1">
    <location>
        <begin position="23"/>
        <end position="67"/>
    </location>
</feature>
<accession>A0A9W8QLP3</accession>
<dbReference type="EMBL" id="JAJHUN010000001">
    <property type="protein sequence ID" value="KAJ4163678.1"/>
    <property type="molecule type" value="Genomic_DNA"/>
</dbReference>
<gene>
    <name evidence="2" type="ORF">LMH87_005389</name>
</gene>
<dbReference type="Proteomes" id="UP001144673">
    <property type="component" value="Chromosome 1"/>
</dbReference>
<comment type="caution">
    <text evidence="2">The sequence shown here is derived from an EMBL/GenBank/DDBJ whole genome shotgun (WGS) entry which is preliminary data.</text>
</comment>
<feature type="compositionally biased region" description="Basic and acidic residues" evidence="1">
    <location>
        <begin position="48"/>
        <end position="59"/>
    </location>
</feature>
<dbReference type="KEGG" id="amus:LMH87_005389"/>
<reference evidence="2" key="1">
    <citation type="journal article" date="2023" name="Access Microbiol">
        <title>De-novo genome assembly for Akanthomyces muscarius, a biocontrol agent of insect agricultural pests.</title>
        <authorList>
            <person name="Erdos Z."/>
            <person name="Studholme D.J."/>
            <person name="Raymond B."/>
            <person name="Sharma M."/>
        </authorList>
    </citation>
    <scope>NUCLEOTIDE SEQUENCE</scope>
    <source>
        <strain evidence="2">Ve6</strain>
    </source>
</reference>
<evidence type="ECO:0000256" key="1">
    <source>
        <dbReference type="SAM" id="MobiDB-lite"/>
    </source>
</evidence>
<evidence type="ECO:0000313" key="3">
    <source>
        <dbReference type="Proteomes" id="UP001144673"/>
    </source>
</evidence>
<dbReference type="GeneID" id="80892548"/>
<dbReference type="AlphaFoldDB" id="A0A9W8QLP3"/>
<evidence type="ECO:0000313" key="2">
    <source>
        <dbReference type="EMBL" id="KAJ4163678.1"/>
    </source>
</evidence>
<keyword evidence="3" id="KW-1185">Reference proteome</keyword>
<sequence>MDASPECCTALLVFDACQSPAALPARRRQKPHVKPPSISLPRPSTVPDNRKHSVVEKRWASHGSRLV</sequence>
<organism evidence="2 3">
    <name type="scientific">Akanthomyces muscarius</name>
    <name type="common">Entomopathogenic fungus</name>
    <name type="synonym">Lecanicillium muscarium</name>
    <dbReference type="NCBI Taxonomy" id="2231603"/>
    <lineage>
        <taxon>Eukaryota</taxon>
        <taxon>Fungi</taxon>
        <taxon>Dikarya</taxon>
        <taxon>Ascomycota</taxon>
        <taxon>Pezizomycotina</taxon>
        <taxon>Sordariomycetes</taxon>
        <taxon>Hypocreomycetidae</taxon>
        <taxon>Hypocreales</taxon>
        <taxon>Cordycipitaceae</taxon>
        <taxon>Akanthomyces</taxon>
    </lineage>
</organism>
<proteinExistence type="predicted"/>
<name>A0A9W8QLP3_AKAMU</name>
<dbReference type="RefSeq" id="XP_056058593.1">
    <property type="nucleotide sequence ID" value="XM_056203100.1"/>
</dbReference>
<protein>
    <submittedName>
        <fullName evidence="2">Uncharacterized protein</fullName>
    </submittedName>
</protein>